<keyword evidence="3" id="KW-0949">S-adenosyl-L-methionine</keyword>
<sequence>MGHHQAPLPDFDRLLSIPKEIFGLKKFYTDEFDAFKKYYSKINQCMDDNSIRYLANEANELPYLLPCELSSKVKKDSKNEGQNFEVAPMKQTNDKIEFANSCLNLVESHNRGKCLVTTSQVNQGDILIDETATVLQVNPICNCVDGEHKMFRCHHCAFAVNKYLACSHCNVVIYCTPRCLIQSYNDYHKYECEGFQRHYWRLDDSDHSYIALRMILYGARYNFNHDIPANHDKWGINGNNYPFVYRLKTNFDKMPILRVYEILRKAAHTIIYLMVRTNFFSELQPQNETILHYYVGGLFVKHYCQAQMNCVQLRYPNFEADYSFNTVGTSGKAICPTLAMLNHSCSPNAVVVLCNDRVLVKAIRKIEANEEVTIAYKEINPFNSLQERQLLMLHYFYFETVCDCELCFYESTWQEYPFKCRSCALGRAKKMTLNNGEEKLYCKNCTSFSFIDHKAEKSALIAGKLYKSTYNIEPILRVLDSCTKIFPCDSWVLMDLYKLLFDKFYTWGEKPIETMKYGLCYYKVLEKYMPKLYPAVLEAKLCFIYGTLNTREFKALEKVTKTEFATVQRFSDECLRAKKDILFYVPHKVMGPYATELVSHLQNVQVKLRTMKER</sequence>
<evidence type="ECO:0000256" key="2">
    <source>
        <dbReference type="ARBA" id="ARBA00022679"/>
    </source>
</evidence>
<evidence type="ECO:0000256" key="6">
    <source>
        <dbReference type="ARBA" id="ARBA00022833"/>
    </source>
</evidence>
<evidence type="ECO:0000256" key="7">
    <source>
        <dbReference type="PROSITE-ProRule" id="PRU00134"/>
    </source>
</evidence>
<dbReference type="InterPro" id="IPR002893">
    <property type="entry name" value="Znf_MYND"/>
</dbReference>
<evidence type="ECO:0000313" key="10">
    <source>
        <dbReference type="EMBL" id="CAH1125181.1"/>
    </source>
</evidence>
<evidence type="ECO:0000256" key="5">
    <source>
        <dbReference type="ARBA" id="ARBA00022771"/>
    </source>
</evidence>
<dbReference type="Proteomes" id="UP001152799">
    <property type="component" value="Chromosome 13"/>
</dbReference>
<dbReference type="PANTHER" id="PTHR46165:SF6">
    <property type="entry name" value="SET AND MYND DOMAIN-CONTAINING PROTEIN 4-LIKE PROTEIN"/>
    <property type="match status" value="1"/>
</dbReference>
<feature type="domain" description="SET" evidence="8">
    <location>
        <begin position="94"/>
        <end position="377"/>
    </location>
</feature>
<dbReference type="GO" id="GO:0008757">
    <property type="term" value="F:S-adenosylmethionine-dependent methyltransferase activity"/>
    <property type="evidence" value="ECO:0007669"/>
    <property type="project" value="UniProtKB-ARBA"/>
</dbReference>
<dbReference type="GO" id="GO:0008170">
    <property type="term" value="F:N-methyltransferase activity"/>
    <property type="evidence" value="ECO:0007669"/>
    <property type="project" value="UniProtKB-ARBA"/>
</dbReference>
<dbReference type="Gene3D" id="2.170.270.10">
    <property type="entry name" value="SET domain"/>
    <property type="match status" value="1"/>
</dbReference>
<evidence type="ECO:0000259" key="8">
    <source>
        <dbReference type="PROSITE" id="PS50280"/>
    </source>
</evidence>
<dbReference type="PROSITE" id="PS50280">
    <property type="entry name" value="SET"/>
    <property type="match status" value="1"/>
</dbReference>
<dbReference type="InterPro" id="IPR052097">
    <property type="entry name" value="SET-MYND_domain_protein"/>
</dbReference>
<dbReference type="InterPro" id="IPR001214">
    <property type="entry name" value="SET_dom"/>
</dbReference>
<dbReference type="GO" id="GO:0008276">
    <property type="term" value="F:protein methyltransferase activity"/>
    <property type="evidence" value="ECO:0007669"/>
    <property type="project" value="UniProtKB-ARBA"/>
</dbReference>
<organism evidence="10 11">
    <name type="scientific">Ceutorhynchus assimilis</name>
    <name type="common">cabbage seed weevil</name>
    <dbReference type="NCBI Taxonomy" id="467358"/>
    <lineage>
        <taxon>Eukaryota</taxon>
        <taxon>Metazoa</taxon>
        <taxon>Ecdysozoa</taxon>
        <taxon>Arthropoda</taxon>
        <taxon>Hexapoda</taxon>
        <taxon>Insecta</taxon>
        <taxon>Pterygota</taxon>
        <taxon>Neoptera</taxon>
        <taxon>Endopterygota</taxon>
        <taxon>Coleoptera</taxon>
        <taxon>Polyphaga</taxon>
        <taxon>Cucujiformia</taxon>
        <taxon>Curculionidae</taxon>
        <taxon>Ceutorhynchinae</taxon>
        <taxon>Ceutorhynchus</taxon>
    </lineage>
</organism>
<keyword evidence="5 7" id="KW-0863">Zinc-finger</keyword>
<dbReference type="SUPFAM" id="SSF82199">
    <property type="entry name" value="SET domain"/>
    <property type="match status" value="2"/>
</dbReference>
<protein>
    <recommendedName>
        <fullName evidence="12">SET domain-containing protein</fullName>
    </recommendedName>
</protein>
<dbReference type="GO" id="GO:0032259">
    <property type="term" value="P:methylation"/>
    <property type="evidence" value="ECO:0007669"/>
    <property type="project" value="UniProtKB-KW"/>
</dbReference>
<dbReference type="AlphaFoldDB" id="A0A9P0DHD3"/>
<dbReference type="InterPro" id="IPR046341">
    <property type="entry name" value="SET_dom_sf"/>
</dbReference>
<dbReference type="PROSITE" id="PS50865">
    <property type="entry name" value="ZF_MYND_2"/>
    <property type="match status" value="1"/>
</dbReference>
<dbReference type="OrthoDB" id="5945798at2759"/>
<evidence type="ECO:0000256" key="1">
    <source>
        <dbReference type="ARBA" id="ARBA00022603"/>
    </source>
</evidence>
<keyword evidence="2" id="KW-0808">Transferase</keyword>
<dbReference type="PANTHER" id="PTHR46165">
    <property type="entry name" value="SET AND MYND DOMAIN-CONTAINING PROTEIN 4"/>
    <property type="match status" value="1"/>
</dbReference>
<keyword evidence="6" id="KW-0862">Zinc</keyword>
<dbReference type="EMBL" id="OU892289">
    <property type="protein sequence ID" value="CAH1125181.1"/>
    <property type="molecule type" value="Genomic_DNA"/>
</dbReference>
<dbReference type="GO" id="GO:0005634">
    <property type="term" value="C:nucleus"/>
    <property type="evidence" value="ECO:0007669"/>
    <property type="project" value="TreeGrafter"/>
</dbReference>
<keyword evidence="4" id="KW-0479">Metal-binding</keyword>
<evidence type="ECO:0000256" key="3">
    <source>
        <dbReference type="ARBA" id="ARBA00022691"/>
    </source>
</evidence>
<proteinExistence type="predicted"/>
<gene>
    <name evidence="10" type="ORF">CEUTPL_LOCUS4099</name>
</gene>
<keyword evidence="1" id="KW-0489">Methyltransferase</keyword>
<evidence type="ECO:0000313" key="11">
    <source>
        <dbReference type="Proteomes" id="UP001152799"/>
    </source>
</evidence>
<dbReference type="GO" id="GO:0042826">
    <property type="term" value="F:histone deacetylase binding"/>
    <property type="evidence" value="ECO:0007669"/>
    <property type="project" value="TreeGrafter"/>
</dbReference>
<dbReference type="Gene3D" id="6.10.140.2220">
    <property type="match status" value="1"/>
</dbReference>
<accession>A0A9P0DHD3</accession>
<dbReference type="GO" id="GO:0005737">
    <property type="term" value="C:cytoplasm"/>
    <property type="evidence" value="ECO:0007669"/>
    <property type="project" value="TreeGrafter"/>
</dbReference>
<evidence type="ECO:0000256" key="4">
    <source>
        <dbReference type="ARBA" id="ARBA00022723"/>
    </source>
</evidence>
<evidence type="ECO:0008006" key="12">
    <source>
        <dbReference type="Google" id="ProtNLM"/>
    </source>
</evidence>
<evidence type="ECO:0000259" key="9">
    <source>
        <dbReference type="PROSITE" id="PS50865"/>
    </source>
</evidence>
<keyword evidence="11" id="KW-1185">Reference proteome</keyword>
<dbReference type="GO" id="GO:0008270">
    <property type="term" value="F:zinc ion binding"/>
    <property type="evidence" value="ECO:0007669"/>
    <property type="project" value="UniProtKB-KW"/>
</dbReference>
<reference evidence="10" key="1">
    <citation type="submission" date="2022-01" db="EMBL/GenBank/DDBJ databases">
        <authorList>
            <person name="King R."/>
        </authorList>
    </citation>
    <scope>NUCLEOTIDE SEQUENCE</scope>
</reference>
<dbReference type="Pfam" id="PF00856">
    <property type="entry name" value="SET"/>
    <property type="match status" value="1"/>
</dbReference>
<feature type="domain" description="MYND-type" evidence="9">
    <location>
        <begin position="153"/>
        <end position="192"/>
    </location>
</feature>
<dbReference type="Gene3D" id="1.10.220.160">
    <property type="match status" value="1"/>
</dbReference>
<name>A0A9P0DHD3_9CUCU</name>